<dbReference type="GO" id="GO:0031177">
    <property type="term" value="F:phosphopantetheine binding"/>
    <property type="evidence" value="ECO:0007669"/>
    <property type="project" value="TreeGrafter"/>
</dbReference>
<dbReference type="AlphaFoldDB" id="A0A941E283"/>
<sequence>ILLQKNTNLDDVVFGSVVSGRNAEVEGIEEMVGLFINTVPVRVKQEVNHTFIDVVKQMQKDSLESARYDYYPLADIQSLSEVKRNLVNHIIVFQNYYVDHELMSFDHSLGFELENITYYEENNYELAAMVIPSDTLTVRFSYNSNAYDQEMVNRLKNHFIEIIQSVIQNQEIPVSQISMTTDKERKEILHDFNDTSVT</sequence>
<dbReference type="GO" id="GO:0044550">
    <property type="term" value="P:secondary metabolite biosynthetic process"/>
    <property type="evidence" value="ECO:0007669"/>
    <property type="project" value="TreeGrafter"/>
</dbReference>
<feature type="domain" description="Condensation" evidence="1">
    <location>
        <begin position="1"/>
        <end position="189"/>
    </location>
</feature>
<accession>A0A941E283</accession>
<dbReference type="GO" id="GO:0008610">
    <property type="term" value="P:lipid biosynthetic process"/>
    <property type="evidence" value="ECO:0007669"/>
    <property type="project" value="UniProtKB-ARBA"/>
</dbReference>
<organism evidence="2 3">
    <name type="scientific">Virgibacillus salarius</name>
    <dbReference type="NCBI Taxonomy" id="447199"/>
    <lineage>
        <taxon>Bacteria</taxon>
        <taxon>Bacillati</taxon>
        <taxon>Bacillota</taxon>
        <taxon>Bacilli</taxon>
        <taxon>Bacillales</taxon>
        <taxon>Bacillaceae</taxon>
        <taxon>Virgibacillus</taxon>
    </lineage>
</organism>
<dbReference type="SUPFAM" id="SSF52777">
    <property type="entry name" value="CoA-dependent acyltransferases"/>
    <property type="match status" value="1"/>
</dbReference>
<dbReference type="Pfam" id="PF00668">
    <property type="entry name" value="Condensation"/>
    <property type="match status" value="1"/>
</dbReference>
<reference evidence="2" key="1">
    <citation type="submission" date="2021-04" db="EMBL/GenBank/DDBJ databases">
        <title>Isolation and polyphasic classification of algal microorganism.</title>
        <authorList>
            <person name="Wang S."/>
        </authorList>
    </citation>
    <scope>NUCLEOTIDE SEQUENCE</scope>
    <source>
        <strain evidence="2">720a</strain>
    </source>
</reference>
<feature type="non-terminal residue" evidence="2">
    <location>
        <position position="1"/>
    </location>
</feature>
<keyword evidence="3" id="KW-1185">Reference proteome</keyword>
<dbReference type="Gene3D" id="3.30.559.30">
    <property type="entry name" value="Nonribosomal peptide synthetase, condensation domain"/>
    <property type="match status" value="1"/>
</dbReference>
<dbReference type="GO" id="GO:0005829">
    <property type="term" value="C:cytosol"/>
    <property type="evidence" value="ECO:0007669"/>
    <property type="project" value="TreeGrafter"/>
</dbReference>
<protein>
    <recommendedName>
        <fullName evidence="1">Condensation domain-containing protein</fullName>
    </recommendedName>
</protein>
<dbReference type="InterPro" id="IPR001242">
    <property type="entry name" value="Condensation_dom"/>
</dbReference>
<evidence type="ECO:0000313" key="2">
    <source>
        <dbReference type="EMBL" id="MBR7798373.1"/>
    </source>
</evidence>
<evidence type="ECO:0000313" key="3">
    <source>
        <dbReference type="Proteomes" id="UP000675284"/>
    </source>
</evidence>
<name>A0A941E283_9BACI</name>
<gene>
    <name evidence="2" type="ORF">KCX74_20560</name>
</gene>
<dbReference type="GO" id="GO:0003824">
    <property type="term" value="F:catalytic activity"/>
    <property type="evidence" value="ECO:0007669"/>
    <property type="project" value="InterPro"/>
</dbReference>
<dbReference type="Gene3D" id="3.30.559.10">
    <property type="entry name" value="Chloramphenicol acetyltransferase-like domain"/>
    <property type="match status" value="1"/>
</dbReference>
<proteinExistence type="predicted"/>
<dbReference type="PANTHER" id="PTHR45527:SF1">
    <property type="entry name" value="FATTY ACID SYNTHASE"/>
    <property type="match status" value="1"/>
</dbReference>
<dbReference type="PANTHER" id="PTHR45527">
    <property type="entry name" value="NONRIBOSOMAL PEPTIDE SYNTHETASE"/>
    <property type="match status" value="1"/>
</dbReference>
<dbReference type="GO" id="GO:0043041">
    <property type="term" value="P:amino acid activation for nonribosomal peptide biosynthetic process"/>
    <property type="evidence" value="ECO:0007669"/>
    <property type="project" value="TreeGrafter"/>
</dbReference>
<dbReference type="RefSeq" id="WP_166531070.1">
    <property type="nucleotide sequence ID" value="NZ_JAGSOT010000154.1"/>
</dbReference>
<comment type="caution">
    <text evidence="2">The sequence shown here is derived from an EMBL/GenBank/DDBJ whole genome shotgun (WGS) entry which is preliminary data.</text>
</comment>
<feature type="non-terminal residue" evidence="2">
    <location>
        <position position="198"/>
    </location>
</feature>
<dbReference type="EMBL" id="JAGSOT010000154">
    <property type="protein sequence ID" value="MBR7798373.1"/>
    <property type="molecule type" value="Genomic_DNA"/>
</dbReference>
<dbReference type="Proteomes" id="UP000675284">
    <property type="component" value="Unassembled WGS sequence"/>
</dbReference>
<evidence type="ECO:0000259" key="1">
    <source>
        <dbReference type="Pfam" id="PF00668"/>
    </source>
</evidence>
<dbReference type="InterPro" id="IPR023213">
    <property type="entry name" value="CAT-like_dom_sf"/>
</dbReference>